<accession>A0A9P7GHV6</accession>
<keyword evidence="1" id="KW-1133">Transmembrane helix</keyword>
<evidence type="ECO:0000256" key="1">
    <source>
        <dbReference type="SAM" id="Phobius"/>
    </source>
</evidence>
<dbReference type="OrthoDB" id="2016548at2759"/>
<name>A0A9P7GHV6_9AGAR</name>
<dbReference type="Proteomes" id="UP000717328">
    <property type="component" value="Unassembled WGS sequence"/>
</dbReference>
<evidence type="ECO:0000313" key="5">
    <source>
        <dbReference type="Proteomes" id="UP000717328"/>
    </source>
</evidence>
<feature type="domain" description="HPP transmembrane region" evidence="3">
    <location>
        <begin position="3"/>
        <end position="156"/>
    </location>
</feature>
<sequence length="212" mass="22593">MIWLWSFLGAFCGISVIQAVFGCTQYFISRHAGGSAVLIYGAAVDAPLAQPRAVLGGHFISALTGICITKLFLLLPSEQKFPDLVWLAASLACATSMVLMQMTSTTHPPAGATALVAATSAEIRKLGWYYLPVILLTSTLALAVALLLNNIQRQYPAFWFRPDAADAPGLQVGGLQPKTGREDHSPEATIVGHSVDDLAEHMCLDNANALKV</sequence>
<dbReference type="InterPro" id="IPR058581">
    <property type="entry name" value="TM_HPP"/>
</dbReference>
<dbReference type="PANTHER" id="PTHR33741:SF5">
    <property type="entry name" value="TRANSMEMBRANE PROTEIN DDB_G0269096-RELATED"/>
    <property type="match status" value="1"/>
</dbReference>
<keyword evidence="5" id="KW-1185">Reference proteome</keyword>
<dbReference type="InterPro" id="IPR007065">
    <property type="entry name" value="HPP"/>
</dbReference>
<proteinExistence type="predicted"/>
<gene>
    <name evidence="4" type="ORF">H0H81_010626</name>
</gene>
<comment type="caution">
    <text evidence="4">The sequence shown here is derived from an EMBL/GenBank/DDBJ whole genome shotgun (WGS) entry which is preliminary data.</text>
</comment>
<keyword evidence="1" id="KW-0812">Transmembrane</keyword>
<organism evidence="4 5">
    <name type="scientific">Sphagnurus paluster</name>
    <dbReference type="NCBI Taxonomy" id="117069"/>
    <lineage>
        <taxon>Eukaryota</taxon>
        <taxon>Fungi</taxon>
        <taxon>Dikarya</taxon>
        <taxon>Basidiomycota</taxon>
        <taxon>Agaricomycotina</taxon>
        <taxon>Agaricomycetes</taxon>
        <taxon>Agaricomycetidae</taxon>
        <taxon>Agaricales</taxon>
        <taxon>Tricholomatineae</taxon>
        <taxon>Lyophyllaceae</taxon>
        <taxon>Sphagnurus</taxon>
    </lineage>
</organism>
<evidence type="ECO:0000256" key="2">
    <source>
        <dbReference type="SAM" id="SignalP"/>
    </source>
</evidence>
<reference evidence="4" key="2">
    <citation type="submission" date="2021-10" db="EMBL/GenBank/DDBJ databases">
        <title>Phylogenomics reveals ancestral predisposition of the termite-cultivated fungus Termitomyces towards a domesticated lifestyle.</title>
        <authorList>
            <person name="Auxier B."/>
            <person name="Grum-Grzhimaylo A."/>
            <person name="Cardenas M.E."/>
            <person name="Lodge J.D."/>
            <person name="Laessoe T."/>
            <person name="Pedersen O."/>
            <person name="Smith M.E."/>
            <person name="Kuyper T.W."/>
            <person name="Franco-Molano E.A."/>
            <person name="Baroni T.J."/>
            <person name="Aanen D.K."/>
        </authorList>
    </citation>
    <scope>NUCLEOTIDE SEQUENCE</scope>
    <source>
        <strain evidence="4">D49</strain>
    </source>
</reference>
<dbReference type="EMBL" id="JABCKI010000340">
    <property type="protein sequence ID" value="KAG5650897.1"/>
    <property type="molecule type" value="Genomic_DNA"/>
</dbReference>
<dbReference type="Pfam" id="PF04982">
    <property type="entry name" value="TM_HPP"/>
    <property type="match status" value="1"/>
</dbReference>
<evidence type="ECO:0000313" key="4">
    <source>
        <dbReference type="EMBL" id="KAG5650897.1"/>
    </source>
</evidence>
<evidence type="ECO:0000259" key="3">
    <source>
        <dbReference type="Pfam" id="PF04982"/>
    </source>
</evidence>
<reference evidence="4" key="1">
    <citation type="submission" date="2021-02" db="EMBL/GenBank/DDBJ databases">
        <authorList>
            <person name="Nieuwenhuis M."/>
            <person name="Van De Peppel L.J.J."/>
        </authorList>
    </citation>
    <scope>NUCLEOTIDE SEQUENCE</scope>
    <source>
        <strain evidence="4">D49</strain>
    </source>
</reference>
<keyword evidence="1" id="KW-0472">Membrane</keyword>
<feature type="transmembrane region" description="Helical" evidence="1">
    <location>
        <begin position="55"/>
        <end position="75"/>
    </location>
</feature>
<keyword evidence="2" id="KW-0732">Signal</keyword>
<feature type="signal peptide" evidence="2">
    <location>
        <begin position="1"/>
        <end position="19"/>
    </location>
</feature>
<feature type="transmembrane region" description="Helical" evidence="1">
    <location>
        <begin position="84"/>
        <end position="102"/>
    </location>
</feature>
<feature type="chain" id="PRO_5040225967" description="HPP transmembrane region domain-containing protein" evidence="2">
    <location>
        <begin position="20"/>
        <end position="212"/>
    </location>
</feature>
<protein>
    <recommendedName>
        <fullName evidence="3">HPP transmembrane region domain-containing protein</fullName>
    </recommendedName>
</protein>
<dbReference type="PANTHER" id="PTHR33741">
    <property type="entry name" value="TRANSMEMBRANE PROTEIN DDB_G0269096-RELATED"/>
    <property type="match status" value="1"/>
</dbReference>
<dbReference type="AlphaFoldDB" id="A0A9P7GHV6"/>
<feature type="transmembrane region" description="Helical" evidence="1">
    <location>
        <begin position="128"/>
        <end position="148"/>
    </location>
</feature>